<evidence type="ECO:0000313" key="4">
    <source>
        <dbReference type="Proteomes" id="UP000480178"/>
    </source>
</evidence>
<evidence type="ECO:0000259" key="2">
    <source>
        <dbReference type="Pfam" id="PF06580"/>
    </source>
</evidence>
<reference evidence="3 4" key="1">
    <citation type="submission" date="2020-01" db="EMBL/GenBank/DDBJ databases">
        <authorList>
            <person name="Kim M.K."/>
        </authorList>
    </citation>
    <scope>NUCLEOTIDE SEQUENCE [LARGE SCALE GENOMIC DNA]</scope>
    <source>
        <strain evidence="3 4">172606-1</strain>
    </source>
</reference>
<proteinExistence type="predicted"/>
<dbReference type="GO" id="GO:0016020">
    <property type="term" value="C:membrane"/>
    <property type="evidence" value="ECO:0007669"/>
    <property type="project" value="InterPro"/>
</dbReference>
<dbReference type="Proteomes" id="UP000480178">
    <property type="component" value="Chromosome"/>
</dbReference>
<keyword evidence="1" id="KW-1133">Transmembrane helix</keyword>
<keyword evidence="1" id="KW-0812">Transmembrane</keyword>
<dbReference type="InterPro" id="IPR036890">
    <property type="entry name" value="HATPase_C_sf"/>
</dbReference>
<name>A0A6C0GLT0_9BACT</name>
<dbReference type="PANTHER" id="PTHR34220">
    <property type="entry name" value="SENSOR HISTIDINE KINASE YPDA"/>
    <property type="match status" value="1"/>
</dbReference>
<dbReference type="GO" id="GO:0000155">
    <property type="term" value="F:phosphorelay sensor kinase activity"/>
    <property type="evidence" value="ECO:0007669"/>
    <property type="project" value="InterPro"/>
</dbReference>
<keyword evidence="4" id="KW-1185">Reference proteome</keyword>
<feature type="transmembrane region" description="Helical" evidence="1">
    <location>
        <begin position="6"/>
        <end position="24"/>
    </location>
</feature>
<dbReference type="EMBL" id="CP048222">
    <property type="protein sequence ID" value="QHT69041.1"/>
    <property type="molecule type" value="Genomic_DNA"/>
</dbReference>
<dbReference type="KEGG" id="rhoz:GXP67_21525"/>
<sequence length="363" mass="41419">MNRITIYWICQIAGWTAYCLNDLGIYSYRFGYSDGLLINAAITIVLGISVTHAYRLVIKRLSWLDLPLSQLVPRIAASVLLMAIVMVMLSILLDYYTVPDIRKYFSLEGIVFFIINWGKHLLLWSVIYHLFQYFERSKKNEVEKVRLTSSVRDFEAKILRSQLNPHFMFNSLNSIRALILENPEKAQISVTRLSNLLRNSLLADRRKTVTLEEELKTVQDYLALEKIRYEDRLSARMNIQPEALPVQVPPMMVQTLVENAVKHGISKPLKGGFITVDAEIKDDKAYISIRNTGVLHQINSDGFGLVNTTQRLALIFGSQANFEIKQEAEEVVCAQVILPAHPSLEPTRKEIKKSKPKPAGLQQ</sequence>
<dbReference type="PANTHER" id="PTHR34220:SF7">
    <property type="entry name" value="SENSOR HISTIDINE KINASE YPDA"/>
    <property type="match status" value="1"/>
</dbReference>
<keyword evidence="1" id="KW-0472">Membrane</keyword>
<feature type="transmembrane region" description="Helical" evidence="1">
    <location>
        <begin position="75"/>
        <end position="98"/>
    </location>
</feature>
<feature type="transmembrane region" description="Helical" evidence="1">
    <location>
        <begin position="110"/>
        <end position="131"/>
    </location>
</feature>
<dbReference type="Pfam" id="PF06580">
    <property type="entry name" value="His_kinase"/>
    <property type="match status" value="1"/>
</dbReference>
<evidence type="ECO:0000313" key="3">
    <source>
        <dbReference type="EMBL" id="QHT69041.1"/>
    </source>
</evidence>
<keyword evidence="3" id="KW-0808">Transferase</keyword>
<gene>
    <name evidence="3" type="ORF">GXP67_21525</name>
</gene>
<feature type="transmembrane region" description="Helical" evidence="1">
    <location>
        <begin position="36"/>
        <end position="55"/>
    </location>
</feature>
<organism evidence="3 4">
    <name type="scientific">Rhodocytophaga rosea</name>
    <dbReference type="NCBI Taxonomy" id="2704465"/>
    <lineage>
        <taxon>Bacteria</taxon>
        <taxon>Pseudomonadati</taxon>
        <taxon>Bacteroidota</taxon>
        <taxon>Cytophagia</taxon>
        <taxon>Cytophagales</taxon>
        <taxon>Rhodocytophagaceae</taxon>
        <taxon>Rhodocytophaga</taxon>
    </lineage>
</organism>
<dbReference type="Gene3D" id="3.30.565.10">
    <property type="entry name" value="Histidine kinase-like ATPase, C-terminal domain"/>
    <property type="match status" value="1"/>
</dbReference>
<keyword evidence="3" id="KW-0418">Kinase</keyword>
<evidence type="ECO:0000256" key="1">
    <source>
        <dbReference type="SAM" id="Phobius"/>
    </source>
</evidence>
<dbReference type="InterPro" id="IPR010559">
    <property type="entry name" value="Sig_transdc_His_kin_internal"/>
</dbReference>
<feature type="domain" description="Signal transduction histidine kinase internal region" evidence="2">
    <location>
        <begin position="155"/>
        <end position="233"/>
    </location>
</feature>
<dbReference type="InterPro" id="IPR050640">
    <property type="entry name" value="Bact_2-comp_sensor_kinase"/>
</dbReference>
<dbReference type="AlphaFoldDB" id="A0A6C0GLT0"/>
<dbReference type="RefSeq" id="WP_162445036.1">
    <property type="nucleotide sequence ID" value="NZ_CP048222.1"/>
</dbReference>
<dbReference type="SUPFAM" id="SSF55874">
    <property type="entry name" value="ATPase domain of HSP90 chaperone/DNA topoisomerase II/histidine kinase"/>
    <property type="match status" value="1"/>
</dbReference>
<accession>A0A6C0GLT0</accession>
<protein>
    <submittedName>
        <fullName evidence="3">Sensor histidine kinase</fullName>
    </submittedName>
</protein>